<dbReference type="AlphaFoldDB" id="A0A9E6RIM8"/>
<accession>A0A9E6RIM8</accession>
<proteinExistence type="predicted"/>
<dbReference type="Proteomes" id="UP000825701">
    <property type="component" value="Chromosome"/>
</dbReference>
<sequence length="270" mass="28687">MSGRIMPEFHVTTSRRAALGFLGASAVIAGASPARAGDTIRSGSSSGEALRALKASLAAAPRRRSFKTVPFMVTRPDEWDHEAAQLVLSYGPRTIQMWESTDLGAPWLNLMREALNGQVFAHKNPDFLPVAAVHGSAHLTLFDQAAWDMYALSSLSGGKATANKFVSAKPGTTPSDDLQDLGGYYGPQNNNIQTLQERGAAFIACHDSIHAIARTLQTKRPTGPSADMIAADLTNHLVEGSILVPSVVAFLAELQRAASPTPKPTEGGRT</sequence>
<dbReference type="PROSITE" id="PS51318">
    <property type="entry name" value="TAT"/>
    <property type="match status" value="1"/>
</dbReference>
<gene>
    <name evidence="1" type="ORF">K6K41_10015</name>
</gene>
<name>A0A9E6RIM8_9HYPH</name>
<evidence type="ECO:0000313" key="2">
    <source>
        <dbReference type="Proteomes" id="UP000825701"/>
    </source>
</evidence>
<reference evidence="1" key="1">
    <citation type="submission" date="2021-08" db="EMBL/GenBank/DDBJ databases">
        <authorList>
            <person name="Zhang H."/>
            <person name="Xu M."/>
            <person name="Yu Z."/>
            <person name="Yang L."/>
            <person name="Cai Y."/>
        </authorList>
    </citation>
    <scope>NUCLEOTIDE SEQUENCE</scope>
    <source>
        <strain evidence="1">CHL1</strain>
    </source>
</reference>
<keyword evidence="2" id="KW-1185">Reference proteome</keyword>
<protein>
    <submittedName>
        <fullName evidence="1">Transcriptional initiation protein Tat</fullName>
    </submittedName>
</protein>
<dbReference type="InterPro" id="IPR006311">
    <property type="entry name" value="TAT_signal"/>
</dbReference>
<dbReference type="EMBL" id="CP081869">
    <property type="protein sequence ID" value="QZO01687.1"/>
    <property type="molecule type" value="Genomic_DNA"/>
</dbReference>
<organism evidence="1 2">
    <name type="scientific">Chenggangzhangella methanolivorans</name>
    <dbReference type="NCBI Taxonomy" id="1437009"/>
    <lineage>
        <taxon>Bacteria</taxon>
        <taxon>Pseudomonadati</taxon>
        <taxon>Pseudomonadota</taxon>
        <taxon>Alphaproteobacteria</taxon>
        <taxon>Hyphomicrobiales</taxon>
        <taxon>Methylopilaceae</taxon>
        <taxon>Chenggangzhangella</taxon>
    </lineage>
</organism>
<evidence type="ECO:0000313" key="1">
    <source>
        <dbReference type="EMBL" id="QZO01687.1"/>
    </source>
</evidence>
<dbReference type="KEGG" id="cmet:K6K41_10015"/>
<dbReference type="RefSeq" id="WP_261405000.1">
    <property type="nucleotide sequence ID" value="NZ_CP081869.1"/>
</dbReference>